<evidence type="ECO:0000313" key="12">
    <source>
        <dbReference type="Proteomes" id="UP000054477"/>
    </source>
</evidence>
<dbReference type="EMBL" id="KN838536">
    <property type="protein sequence ID" value="KIK10154.1"/>
    <property type="molecule type" value="Genomic_DNA"/>
</dbReference>
<feature type="binding site" evidence="5">
    <location>
        <begin position="459"/>
        <end position="460"/>
    </location>
    <ligand>
        <name>S-adenosyl-L-methionine</name>
        <dbReference type="ChEBI" id="CHEBI:59789"/>
    </ligand>
</feature>
<keyword evidence="3 5" id="KW-0949">S-adenosyl-L-methionine</keyword>
<dbReference type="AlphaFoldDB" id="A0A0C9Y7Z5"/>
<reference evidence="11 12" key="1">
    <citation type="submission" date="2014-04" db="EMBL/GenBank/DDBJ databases">
        <authorList>
            <consortium name="DOE Joint Genome Institute"/>
            <person name="Kuo A."/>
            <person name="Kohler A."/>
            <person name="Nagy L.G."/>
            <person name="Floudas D."/>
            <person name="Copeland A."/>
            <person name="Barry K.W."/>
            <person name="Cichocki N."/>
            <person name="Veneault-Fourrey C."/>
            <person name="LaButti K."/>
            <person name="Lindquist E.A."/>
            <person name="Lipzen A."/>
            <person name="Lundell T."/>
            <person name="Morin E."/>
            <person name="Murat C."/>
            <person name="Sun H."/>
            <person name="Tunlid A."/>
            <person name="Henrissat B."/>
            <person name="Grigoriev I.V."/>
            <person name="Hibbett D.S."/>
            <person name="Martin F."/>
            <person name="Nordberg H.P."/>
            <person name="Cantor M.N."/>
            <person name="Hua S.X."/>
        </authorList>
    </citation>
    <scope>NUCLEOTIDE SEQUENCE [LARGE SCALE GENOMIC DNA]</scope>
    <source>
        <strain evidence="11 12">LaAM-08-1</strain>
    </source>
</reference>
<keyword evidence="12" id="KW-1185">Reference proteome</keyword>
<dbReference type="InterPro" id="IPR035248">
    <property type="entry name" value="PRMT5_C"/>
</dbReference>
<evidence type="ECO:0000256" key="1">
    <source>
        <dbReference type="ARBA" id="ARBA00022603"/>
    </source>
</evidence>
<proteinExistence type="predicted"/>
<feature type="domain" description="PRMT5 arginine-N-methyltransferase" evidence="8">
    <location>
        <begin position="342"/>
        <end position="504"/>
    </location>
</feature>
<dbReference type="Pfam" id="PF05185">
    <property type="entry name" value="PRMT5"/>
    <property type="match status" value="1"/>
</dbReference>
<feature type="domain" description="PRMT5 oligomerisation" evidence="10">
    <location>
        <begin position="507"/>
        <end position="722"/>
    </location>
</feature>
<evidence type="ECO:0000259" key="9">
    <source>
        <dbReference type="Pfam" id="PF17285"/>
    </source>
</evidence>
<sequence length="724" mass="80482">MAPWGPSATISTFITLEDVSKASNDQPSNDEHETPVLRIVAEARLKGYDAVCLPITTDKWKQRWSEMCLLPAESSEGDKEAAARAAEAWRLRPGFLRDEVTMSRIDEAEGITVMVSEWLELDAADDWVRHDAEMALQQELAYASYLNIQTAILPAPRNRDHVASYARIVNACLKSLPYIYLSVRLPIYNPSAFQSSPPASALPPAPPSVSKPTLVVSDATTGRLTPSSEGQLNATWEMWDVIRSMCDYNTRLTLTLDLSPALPTTLGVLSKWAAESVRHIFLPSSTFIANVKGYPHRPTIILADVSAGHHSRGGENAYFQYLRHLERTSPAVQAAQRPGTVENFAQGYQDYLQAPLQPLMDNLPSITYQTFEQDPVKYTQYEEAMYRAFLDRPSQDKTIVCIAGAGRGPLVARCLTALERAHREAVVYAVEKNPNAYYLSLQHRQGKEWGSKVQLLFGDMRTIYVPERADILVSELLGSFGDNELSPECLDGAMRFLKPEGVSIPSSYTAHLAPLSSSKLYNEARSTKNERSLETPYVVMFQAVNILSGLPFTNSHNARSATLRFYIPHAGVLHGLAGYFEAVLYGNIGLSIHPHRKDQISKDMLSWFPLFFPFKEPLYLPSNSELQVSIWRLTNERQVWYEWHAESFLSMPSVVASDDPFTEGSFSATTLASFGAPSPMADGVETPFTDTRPFPQHAGGDYEIVKVGHTSLHNPGGRSSWIGL</sequence>
<dbReference type="HOGENOM" id="CLU_010247_0_0_1"/>
<evidence type="ECO:0000256" key="5">
    <source>
        <dbReference type="PIRSR" id="PIRSR015894-2"/>
    </source>
</evidence>
<evidence type="ECO:0000259" key="8">
    <source>
        <dbReference type="Pfam" id="PF05185"/>
    </source>
</evidence>
<feature type="binding site" evidence="5">
    <location>
        <begin position="377"/>
        <end position="378"/>
    </location>
    <ligand>
        <name>S-adenosyl-L-methionine</name>
        <dbReference type="ChEBI" id="CHEBI:59789"/>
    </ligand>
</feature>
<dbReference type="InterPro" id="IPR035075">
    <property type="entry name" value="PRMT5"/>
</dbReference>
<accession>A0A0C9Y7Z5</accession>
<feature type="domain" description="PRMT5 TIM barrel" evidence="9">
    <location>
        <begin position="47"/>
        <end position="325"/>
    </location>
</feature>
<dbReference type="PROSITE" id="PS51678">
    <property type="entry name" value="SAM_MT_PRMT"/>
    <property type="match status" value="1"/>
</dbReference>
<dbReference type="InterPro" id="IPR029063">
    <property type="entry name" value="SAM-dependent_MTases_sf"/>
</dbReference>
<dbReference type="PANTHER" id="PTHR10738:SF0">
    <property type="entry name" value="PROTEIN ARGININE N-METHYLTRANSFERASE 5"/>
    <property type="match status" value="1"/>
</dbReference>
<dbReference type="GO" id="GO:0005634">
    <property type="term" value="C:nucleus"/>
    <property type="evidence" value="ECO:0007669"/>
    <property type="project" value="TreeGrafter"/>
</dbReference>
<dbReference type="Gene3D" id="3.20.20.150">
    <property type="entry name" value="Divalent-metal-dependent TIM barrel enzymes"/>
    <property type="match status" value="1"/>
</dbReference>
<organism evidence="11 12">
    <name type="scientific">Laccaria amethystina LaAM-08-1</name>
    <dbReference type="NCBI Taxonomy" id="1095629"/>
    <lineage>
        <taxon>Eukaryota</taxon>
        <taxon>Fungi</taxon>
        <taxon>Dikarya</taxon>
        <taxon>Basidiomycota</taxon>
        <taxon>Agaricomycotina</taxon>
        <taxon>Agaricomycetes</taxon>
        <taxon>Agaricomycetidae</taxon>
        <taxon>Agaricales</taxon>
        <taxon>Agaricineae</taxon>
        <taxon>Hydnangiaceae</taxon>
        <taxon>Laccaria</taxon>
    </lineage>
</organism>
<dbReference type="GO" id="GO:0005829">
    <property type="term" value="C:cytosol"/>
    <property type="evidence" value="ECO:0007669"/>
    <property type="project" value="TreeGrafter"/>
</dbReference>
<dbReference type="GO" id="GO:0006355">
    <property type="term" value="P:regulation of DNA-templated transcription"/>
    <property type="evidence" value="ECO:0007669"/>
    <property type="project" value="TreeGrafter"/>
</dbReference>
<evidence type="ECO:0000256" key="7">
    <source>
        <dbReference type="PROSITE-ProRule" id="PRU01015"/>
    </source>
</evidence>
<dbReference type="GO" id="GO:0032259">
    <property type="term" value="P:methylation"/>
    <property type="evidence" value="ECO:0007669"/>
    <property type="project" value="UniProtKB-KW"/>
</dbReference>
<evidence type="ECO:0000313" key="11">
    <source>
        <dbReference type="EMBL" id="KIK10154.1"/>
    </source>
</evidence>
<dbReference type="Pfam" id="PF17285">
    <property type="entry name" value="PRMT5_TIM"/>
    <property type="match status" value="1"/>
</dbReference>
<dbReference type="Proteomes" id="UP000054477">
    <property type="component" value="Unassembled WGS sequence"/>
</dbReference>
<dbReference type="Gene3D" id="2.70.160.11">
    <property type="entry name" value="Hnrnp arginine n-methyltransferase1"/>
    <property type="match status" value="1"/>
</dbReference>
<feature type="binding site" evidence="5">
    <location>
        <position position="368"/>
    </location>
    <ligand>
        <name>S-adenosyl-L-methionine</name>
        <dbReference type="ChEBI" id="CHEBI:59789"/>
    </ligand>
</feature>
<dbReference type="GO" id="GO:0016274">
    <property type="term" value="F:protein-arginine N-methyltransferase activity"/>
    <property type="evidence" value="ECO:0007669"/>
    <property type="project" value="InterPro"/>
</dbReference>
<feature type="active site" description="Proton donor/acceptor" evidence="4">
    <location>
        <position position="475"/>
    </location>
</feature>
<evidence type="ECO:0000259" key="10">
    <source>
        <dbReference type="Pfam" id="PF17286"/>
    </source>
</evidence>
<feature type="active site" description="Proton donor/acceptor" evidence="4">
    <location>
        <position position="484"/>
    </location>
</feature>
<evidence type="ECO:0000256" key="4">
    <source>
        <dbReference type="PIRSR" id="PIRSR015894-1"/>
    </source>
</evidence>
<dbReference type="PANTHER" id="PTHR10738">
    <property type="entry name" value="PROTEIN ARGININE N-METHYLTRANSFERASE 5"/>
    <property type="match status" value="1"/>
</dbReference>
<dbReference type="SUPFAM" id="SSF53335">
    <property type="entry name" value="S-adenosyl-L-methionine-dependent methyltransferases"/>
    <property type="match status" value="1"/>
</dbReference>
<name>A0A0C9Y7Z5_9AGAR</name>
<feature type="site" description="Critical for specifying symmetric addition of methyl groups" evidence="6">
    <location>
        <position position="371"/>
    </location>
</feature>
<keyword evidence="1 7" id="KW-0489">Methyltransferase</keyword>
<dbReference type="Gene3D" id="3.40.50.150">
    <property type="entry name" value="Vaccinia Virus protein VP39"/>
    <property type="match status" value="1"/>
</dbReference>
<gene>
    <name evidence="11" type="ORF">K443DRAFT_81630</name>
</gene>
<reference evidence="12" key="2">
    <citation type="submission" date="2015-01" db="EMBL/GenBank/DDBJ databases">
        <title>Evolutionary Origins and Diversification of the Mycorrhizal Mutualists.</title>
        <authorList>
            <consortium name="DOE Joint Genome Institute"/>
            <consortium name="Mycorrhizal Genomics Consortium"/>
            <person name="Kohler A."/>
            <person name="Kuo A."/>
            <person name="Nagy L.G."/>
            <person name="Floudas D."/>
            <person name="Copeland A."/>
            <person name="Barry K.W."/>
            <person name="Cichocki N."/>
            <person name="Veneault-Fourrey C."/>
            <person name="LaButti K."/>
            <person name="Lindquist E.A."/>
            <person name="Lipzen A."/>
            <person name="Lundell T."/>
            <person name="Morin E."/>
            <person name="Murat C."/>
            <person name="Riley R."/>
            <person name="Ohm R."/>
            <person name="Sun H."/>
            <person name="Tunlid A."/>
            <person name="Henrissat B."/>
            <person name="Grigoriev I.V."/>
            <person name="Hibbett D.S."/>
            <person name="Martin F."/>
        </authorList>
    </citation>
    <scope>NUCLEOTIDE SEQUENCE [LARGE SCALE GENOMIC DNA]</scope>
    <source>
        <strain evidence="12">LaAM-08-1</strain>
    </source>
</reference>
<evidence type="ECO:0000256" key="2">
    <source>
        <dbReference type="ARBA" id="ARBA00022679"/>
    </source>
</evidence>
<feature type="binding site" evidence="5">
    <location>
        <position position="431"/>
    </location>
    <ligand>
        <name>S-adenosyl-L-methionine</name>
        <dbReference type="ChEBI" id="CHEBI:59789"/>
    </ligand>
</feature>
<dbReference type="InterPro" id="IPR025799">
    <property type="entry name" value="Arg_MeTrfase"/>
</dbReference>
<dbReference type="OrthoDB" id="1368803at2759"/>
<dbReference type="Pfam" id="PF17286">
    <property type="entry name" value="PRMT5_C"/>
    <property type="match status" value="1"/>
</dbReference>
<protein>
    <submittedName>
        <fullName evidence="11">Uncharacterized protein</fullName>
    </submittedName>
</protein>
<evidence type="ECO:0000256" key="6">
    <source>
        <dbReference type="PIRSR" id="PIRSR015894-3"/>
    </source>
</evidence>
<dbReference type="STRING" id="1095629.A0A0C9Y7Z5"/>
<dbReference type="InterPro" id="IPR035247">
    <property type="entry name" value="PRMT5_TIM"/>
</dbReference>
<keyword evidence="2 7" id="KW-0808">Transferase</keyword>
<evidence type="ECO:0000256" key="3">
    <source>
        <dbReference type="ARBA" id="ARBA00022691"/>
    </source>
</evidence>